<dbReference type="GO" id="GO:0004526">
    <property type="term" value="F:ribonuclease P activity"/>
    <property type="evidence" value="ECO:0007669"/>
    <property type="project" value="TreeGrafter"/>
</dbReference>
<dbReference type="PANTHER" id="PTHR15396:SF1">
    <property type="entry name" value="RIBONUCLEASE P PROTEIN SUBUNIT P40"/>
    <property type="match status" value="1"/>
</dbReference>
<evidence type="ECO:0000313" key="2">
    <source>
        <dbReference type="Proteomes" id="UP000261540"/>
    </source>
</evidence>
<protein>
    <submittedName>
        <fullName evidence="1">Ribonuclease P/MRP 40 subunit</fullName>
    </submittedName>
</protein>
<dbReference type="STRING" id="1676925.ENSPKIP00000022209"/>
<dbReference type="PANTHER" id="PTHR15396">
    <property type="entry name" value="RIBONUCLEASE P PROTEIN SUBUNIT P40"/>
    <property type="match status" value="1"/>
</dbReference>
<keyword evidence="2" id="KW-1185">Reference proteome</keyword>
<accession>A0A3B3RUN1</accession>
<name>A0A3B3RUN1_9TELE</name>
<dbReference type="GO" id="GO:0000171">
    <property type="term" value="F:ribonuclease MRP activity"/>
    <property type="evidence" value="ECO:0007669"/>
    <property type="project" value="TreeGrafter"/>
</dbReference>
<dbReference type="Proteomes" id="UP000261540">
    <property type="component" value="Unplaced"/>
</dbReference>
<organism evidence="1 2">
    <name type="scientific">Paramormyrops kingsleyae</name>
    <dbReference type="NCBI Taxonomy" id="1676925"/>
    <lineage>
        <taxon>Eukaryota</taxon>
        <taxon>Metazoa</taxon>
        <taxon>Chordata</taxon>
        <taxon>Craniata</taxon>
        <taxon>Vertebrata</taxon>
        <taxon>Euteleostomi</taxon>
        <taxon>Actinopterygii</taxon>
        <taxon>Neopterygii</taxon>
        <taxon>Teleostei</taxon>
        <taxon>Osteoglossocephala</taxon>
        <taxon>Osteoglossomorpha</taxon>
        <taxon>Osteoglossiformes</taxon>
        <taxon>Mormyridae</taxon>
        <taxon>Paramormyrops</taxon>
    </lineage>
</organism>
<dbReference type="GeneID" id="111858952"/>
<reference evidence="1" key="1">
    <citation type="submission" date="2025-08" db="UniProtKB">
        <authorList>
            <consortium name="Ensembl"/>
        </authorList>
    </citation>
    <scope>IDENTIFICATION</scope>
</reference>
<sequence length="360" mass="41171">MHPELQQSPRNILVFEKSNFMNEKSRHDLHVLKHYFNYKVSVFIPECGILPSELNDAISRFTKYYLVKDLPVHELLEEECLEKTVKKGRFYALSYNRRIDQDDVVAILPTGQMILSVNKDTYEQLGLEGKESQYTHKQPMRYVVTVDLTDKSMLPGSKRYNRVLWALKEKVPVKMDFLLARHSTEANEGGMLPSCLSQYHCRELQASISTQKLSSLPYPVLCSCDIRGEGYCEPHQFLEWLGAVTMEIDCNNDATSFMSTYSCPEQHNTLSQALLCSITGLLLPEDIQSLLEKLRSYFEQPKLTSWLSLVVHGFADSPVSWGMEEHGFHKGGENFYGFVVFGNQDYWLHMGTGANDGCPP</sequence>
<dbReference type="RefSeq" id="XP_023696962.1">
    <property type="nucleotide sequence ID" value="XM_023841194.2"/>
</dbReference>
<dbReference type="OrthoDB" id="63112at2759"/>
<dbReference type="AlphaFoldDB" id="A0A3B3RUN1"/>
<dbReference type="GO" id="GO:0001682">
    <property type="term" value="P:tRNA 5'-leader removal"/>
    <property type="evidence" value="ECO:0007669"/>
    <property type="project" value="InterPro"/>
</dbReference>
<dbReference type="InterPro" id="IPR013893">
    <property type="entry name" value="RNase_P_Rpp40"/>
</dbReference>
<proteinExistence type="predicted"/>
<dbReference type="GeneTree" id="ENSGT00390000014167"/>
<evidence type="ECO:0000313" key="1">
    <source>
        <dbReference type="Ensembl" id="ENSPKIP00000022209.1"/>
    </source>
</evidence>
<dbReference type="Pfam" id="PF08584">
    <property type="entry name" value="Ribonuc_P_40"/>
    <property type="match status" value="1"/>
</dbReference>
<reference evidence="1" key="2">
    <citation type="submission" date="2025-09" db="UniProtKB">
        <authorList>
            <consortium name="Ensembl"/>
        </authorList>
    </citation>
    <scope>IDENTIFICATION</scope>
</reference>
<dbReference type="Ensembl" id="ENSPKIT00000002867.1">
    <property type="protein sequence ID" value="ENSPKIP00000022209.1"/>
    <property type="gene ID" value="ENSPKIG00000006311.1"/>
</dbReference>
<dbReference type="GO" id="GO:0000447">
    <property type="term" value="P:endonucleolytic cleavage in ITS1 to separate SSU-rRNA from 5.8S rRNA and LSU-rRNA from tricistronic rRNA transcript (SSU-rRNA, 5.8S rRNA, LSU-rRNA)"/>
    <property type="evidence" value="ECO:0007669"/>
    <property type="project" value="TreeGrafter"/>
</dbReference>
<dbReference type="KEGG" id="pki:111858952"/>
<dbReference type="GO" id="GO:0000172">
    <property type="term" value="C:ribonuclease MRP complex"/>
    <property type="evidence" value="ECO:0007669"/>
    <property type="project" value="TreeGrafter"/>
</dbReference>
<dbReference type="GO" id="GO:0030681">
    <property type="term" value="C:multimeric ribonuclease P complex"/>
    <property type="evidence" value="ECO:0007669"/>
    <property type="project" value="TreeGrafter"/>
</dbReference>
<dbReference type="CTD" id="10799"/>